<organism evidence="1 2">
    <name type="scientific">Lactobacillus johnsonii</name>
    <dbReference type="NCBI Taxonomy" id="33959"/>
    <lineage>
        <taxon>Bacteria</taxon>
        <taxon>Bacillati</taxon>
        <taxon>Bacillota</taxon>
        <taxon>Bacilli</taxon>
        <taxon>Lactobacillales</taxon>
        <taxon>Lactobacillaceae</taxon>
        <taxon>Lactobacillus</taxon>
    </lineage>
</organism>
<sequence length="113" mass="13225">MSLKKIKFETPSRVEQETILNYDNSSQEWHIYSDTIKHCKRLKPLLDTSRPLTLGYNQNNSLTMVEGYLSNTSHIIFGKKPVLTPERIQKATKALKAYQTELKRNKQESEKRK</sequence>
<dbReference type="RefSeq" id="WP_095182509.1">
    <property type="nucleotide sequence ID" value="NZ_NIBD01000006.1"/>
</dbReference>
<accession>A0A267MBF3</accession>
<reference evidence="1 2" key="1">
    <citation type="submission" date="2017-05" db="EMBL/GenBank/DDBJ databases">
        <title>Lactobacillus johnsonii from commercial turkeys.</title>
        <authorList>
            <person name="Johnson T.J."/>
            <person name="Youmans B."/>
        </authorList>
    </citation>
    <scope>NUCLEOTIDE SEQUENCE [LARGE SCALE GENOMIC DNA]</scope>
    <source>
        <strain evidence="1 2">UMNLJ114</strain>
    </source>
</reference>
<dbReference type="AlphaFoldDB" id="A0A267MBF3"/>
<proteinExistence type="predicted"/>
<evidence type="ECO:0000313" key="1">
    <source>
        <dbReference type="EMBL" id="PAB56876.1"/>
    </source>
</evidence>
<evidence type="ECO:0000313" key="2">
    <source>
        <dbReference type="Proteomes" id="UP000216008"/>
    </source>
</evidence>
<dbReference type="EMBL" id="NIBD01000006">
    <property type="protein sequence ID" value="PAB56876.1"/>
    <property type="molecule type" value="Genomic_DNA"/>
</dbReference>
<comment type="caution">
    <text evidence="1">The sequence shown here is derived from an EMBL/GenBank/DDBJ whole genome shotgun (WGS) entry which is preliminary data.</text>
</comment>
<dbReference type="Proteomes" id="UP000216008">
    <property type="component" value="Unassembled WGS sequence"/>
</dbReference>
<protein>
    <submittedName>
        <fullName evidence="1">Uncharacterized protein</fullName>
    </submittedName>
</protein>
<gene>
    <name evidence="1" type="ORF">A3Q24_01160</name>
</gene>
<name>A0A267MBF3_LACJH</name>